<comment type="caution">
    <text evidence="2">The sequence shown here is derived from an EMBL/GenBank/DDBJ whole genome shotgun (WGS) entry which is preliminary data.</text>
</comment>
<feature type="compositionally biased region" description="Polar residues" evidence="1">
    <location>
        <begin position="46"/>
        <end position="64"/>
    </location>
</feature>
<evidence type="ECO:0000313" key="2">
    <source>
        <dbReference type="EMBL" id="CAE6446670.1"/>
    </source>
</evidence>
<evidence type="ECO:0000313" key="3">
    <source>
        <dbReference type="Proteomes" id="UP000663831"/>
    </source>
</evidence>
<dbReference type="AlphaFoldDB" id="A0A8H3GEC4"/>
<dbReference type="Proteomes" id="UP000663831">
    <property type="component" value="Unassembled WGS sequence"/>
</dbReference>
<gene>
    <name evidence="2" type="ORF">RDB_LOCUS60656</name>
</gene>
<name>A0A8H3GEC4_9AGAM</name>
<dbReference type="OrthoDB" id="3281319at2759"/>
<feature type="compositionally biased region" description="Acidic residues" evidence="1">
    <location>
        <begin position="91"/>
        <end position="126"/>
    </location>
</feature>
<feature type="region of interest" description="Disordered" evidence="1">
    <location>
        <begin position="1"/>
        <end position="148"/>
    </location>
</feature>
<organism evidence="2 3">
    <name type="scientific">Rhizoctonia solani</name>
    <dbReference type="NCBI Taxonomy" id="456999"/>
    <lineage>
        <taxon>Eukaryota</taxon>
        <taxon>Fungi</taxon>
        <taxon>Dikarya</taxon>
        <taxon>Basidiomycota</taxon>
        <taxon>Agaricomycotina</taxon>
        <taxon>Agaricomycetes</taxon>
        <taxon>Cantharellales</taxon>
        <taxon>Ceratobasidiaceae</taxon>
        <taxon>Rhizoctonia</taxon>
    </lineage>
</organism>
<feature type="compositionally biased region" description="Basic residues" evidence="1">
    <location>
        <begin position="131"/>
        <end position="142"/>
    </location>
</feature>
<evidence type="ECO:0000256" key="1">
    <source>
        <dbReference type="SAM" id="MobiDB-lite"/>
    </source>
</evidence>
<proteinExistence type="predicted"/>
<sequence length="299" mass="32920">MAPKRPSSVKPVAPRAKRSRRTLSEDEETSPPTPAPKASAAPKNPITPSSAPRTFSKQTKTTVSRHVDTNEGGRVTRASLKKTKISVPREDTDEGEGDGDDKSDDEDADGDDGDGDGDDEDEDEDTPAVSKGRKSKGRKPRAKSTVSEKDAFSRGFFRAVKPVINVYYNKESNLIRLRCAEYHAQASTAKAKIQNLEAKKQYLMALRENEINLTGASLERYRQTCSDNAKSGMLKLENEFKALEVSQAKYDSDILSMRILLEKRKDQVAETNTNVENTATLARLESIRNNMINGGVPSV</sequence>
<dbReference type="EMBL" id="CAJMWV010001808">
    <property type="protein sequence ID" value="CAE6446670.1"/>
    <property type="molecule type" value="Genomic_DNA"/>
</dbReference>
<reference evidence="2" key="1">
    <citation type="submission" date="2021-01" db="EMBL/GenBank/DDBJ databases">
        <authorList>
            <person name="Kaushik A."/>
        </authorList>
    </citation>
    <scope>NUCLEOTIDE SEQUENCE</scope>
    <source>
        <strain evidence="2">AG3-1AP</strain>
    </source>
</reference>
<protein>
    <submittedName>
        <fullName evidence="2">Uncharacterized protein</fullName>
    </submittedName>
</protein>
<accession>A0A8H3GEC4</accession>